<protein>
    <submittedName>
        <fullName evidence="1">Uncharacterized protein</fullName>
    </submittedName>
</protein>
<gene>
    <name evidence="1" type="ORF">CEPIT_LOCUS37901</name>
</gene>
<comment type="caution">
    <text evidence="1">The sequence shown here is derived from an EMBL/GenBank/DDBJ whole genome shotgun (WGS) entry which is preliminary data.</text>
</comment>
<name>A0AAV0FX16_9ASTE</name>
<dbReference type="EMBL" id="CAMAPF010001020">
    <property type="protein sequence ID" value="CAH9139858.1"/>
    <property type="molecule type" value="Genomic_DNA"/>
</dbReference>
<accession>A0AAV0FX16</accession>
<sequence>MLLCMFTVGILGPGPISLGPNPGRSGKPKELPNGIRDKTYTWNILGNDYAKVSRPKYRSAFGILQVEIITYDGVPHTEPLDRTGNQQVEAAFNARSWRQQVGAWVLTWQR</sequence>
<dbReference type="Proteomes" id="UP001152523">
    <property type="component" value="Unassembled WGS sequence"/>
</dbReference>
<keyword evidence="2" id="KW-1185">Reference proteome</keyword>
<evidence type="ECO:0000313" key="1">
    <source>
        <dbReference type="EMBL" id="CAH9139858.1"/>
    </source>
</evidence>
<evidence type="ECO:0000313" key="2">
    <source>
        <dbReference type="Proteomes" id="UP001152523"/>
    </source>
</evidence>
<proteinExistence type="predicted"/>
<reference evidence="1" key="1">
    <citation type="submission" date="2022-07" db="EMBL/GenBank/DDBJ databases">
        <authorList>
            <person name="Macas J."/>
            <person name="Novak P."/>
            <person name="Neumann P."/>
        </authorList>
    </citation>
    <scope>NUCLEOTIDE SEQUENCE</scope>
</reference>
<dbReference type="AlphaFoldDB" id="A0AAV0FX16"/>
<organism evidence="1 2">
    <name type="scientific">Cuscuta epithymum</name>
    <dbReference type="NCBI Taxonomy" id="186058"/>
    <lineage>
        <taxon>Eukaryota</taxon>
        <taxon>Viridiplantae</taxon>
        <taxon>Streptophyta</taxon>
        <taxon>Embryophyta</taxon>
        <taxon>Tracheophyta</taxon>
        <taxon>Spermatophyta</taxon>
        <taxon>Magnoliopsida</taxon>
        <taxon>eudicotyledons</taxon>
        <taxon>Gunneridae</taxon>
        <taxon>Pentapetalae</taxon>
        <taxon>asterids</taxon>
        <taxon>lamiids</taxon>
        <taxon>Solanales</taxon>
        <taxon>Convolvulaceae</taxon>
        <taxon>Cuscuteae</taxon>
        <taxon>Cuscuta</taxon>
        <taxon>Cuscuta subgen. Cuscuta</taxon>
    </lineage>
</organism>